<dbReference type="OrthoDB" id="5576763at2759"/>
<evidence type="ECO:0000313" key="1">
    <source>
        <dbReference type="EMBL" id="PHH64742.1"/>
    </source>
</evidence>
<dbReference type="STRING" id="1399860.A0A2C5YBW2"/>
<name>A0A2C5YBW2_9HYPO</name>
<dbReference type="Proteomes" id="UP000226192">
    <property type="component" value="Unassembled WGS sequence"/>
</dbReference>
<organism evidence="1 2">
    <name type="scientific">Ophiocordyceps australis</name>
    <dbReference type="NCBI Taxonomy" id="1399860"/>
    <lineage>
        <taxon>Eukaryota</taxon>
        <taxon>Fungi</taxon>
        <taxon>Dikarya</taxon>
        <taxon>Ascomycota</taxon>
        <taxon>Pezizomycotina</taxon>
        <taxon>Sordariomycetes</taxon>
        <taxon>Hypocreomycetidae</taxon>
        <taxon>Hypocreales</taxon>
        <taxon>Ophiocordycipitaceae</taxon>
        <taxon>Ophiocordyceps</taxon>
    </lineage>
</organism>
<evidence type="ECO:0000313" key="2">
    <source>
        <dbReference type="Proteomes" id="UP000226192"/>
    </source>
</evidence>
<proteinExistence type="predicted"/>
<gene>
    <name evidence="1" type="ORF">CDD81_4004</name>
</gene>
<accession>A0A2C5YBW2</accession>
<protein>
    <submittedName>
        <fullName evidence="1">Uncharacterized protein</fullName>
    </submittedName>
</protein>
<comment type="caution">
    <text evidence="1">The sequence shown here is derived from an EMBL/GenBank/DDBJ whole genome shotgun (WGS) entry which is preliminary data.</text>
</comment>
<reference evidence="1 2" key="1">
    <citation type="submission" date="2017-06" db="EMBL/GenBank/DDBJ databases">
        <title>Ant-infecting Ophiocordyceps genomes reveal a high diversity of potential behavioral manipulation genes and a possible major role for enterotoxins.</title>
        <authorList>
            <person name="De Bekker C."/>
            <person name="Evans H.C."/>
            <person name="Brachmann A."/>
            <person name="Hughes D.P."/>
        </authorList>
    </citation>
    <scope>NUCLEOTIDE SEQUENCE [LARGE SCALE GENOMIC DNA]</scope>
    <source>
        <strain evidence="1 2">Map64</strain>
    </source>
</reference>
<dbReference type="EMBL" id="NJET01000026">
    <property type="protein sequence ID" value="PHH64742.1"/>
    <property type="molecule type" value="Genomic_DNA"/>
</dbReference>
<sequence>MKTATFMVACSASSAFALVQHSWSFKNAPASGLNDITFPINVANAPRARGFYFAQQFSFQNNPQVAYTGLQPQSDANGAKSLRAIFSTFQGGAKSQDPNCKSGADGGPGVSCAVLINGDYGATHNMRVTNVRGNTWRGTVINTSSGQETQIGQWTLPKAGKIKNGQAGFVEYFPWNAMPSHECSSLPKTEVTFDFPTSSTSGASGGQIKKPNENQECVGKVDFAVKNAGNGWDVQVGF</sequence>
<keyword evidence="2" id="KW-1185">Reference proteome</keyword>
<dbReference type="AlphaFoldDB" id="A0A2C5YBW2"/>